<dbReference type="InParanoid" id="B4JQR5"/>
<reference evidence="2 3" key="1">
    <citation type="journal article" date="2007" name="Nature">
        <title>Evolution of genes and genomes on the Drosophila phylogeny.</title>
        <authorList>
            <consortium name="Drosophila 12 Genomes Consortium"/>
            <person name="Clark A.G."/>
            <person name="Eisen M.B."/>
            <person name="Smith D.R."/>
            <person name="Bergman C.M."/>
            <person name="Oliver B."/>
            <person name="Markow T.A."/>
            <person name="Kaufman T.C."/>
            <person name="Kellis M."/>
            <person name="Gelbart W."/>
            <person name="Iyer V.N."/>
            <person name="Pollard D.A."/>
            <person name="Sackton T.B."/>
            <person name="Larracuente A.M."/>
            <person name="Singh N.D."/>
            <person name="Abad J.P."/>
            <person name="Abt D.N."/>
            <person name="Adryan B."/>
            <person name="Aguade M."/>
            <person name="Akashi H."/>
            <person name="Anderson W.W."/>
            <person name="Aquadro C.F."/>
            <person name="Ardell D.H."/>
            <person name="Arguello R."/>
            <person name="Artieri C.G."/>
            <person name="Barbash D.A."/>
            <person name="Barker D."/>
            <person name="Barsanti P."/>
            <person name="Batterham P."/>
            <person name="Batzoglou S."/>
            <person name="Begun D."/>
            <person name="Bhutkar A."/>
            <person name="Blanco E."/>
            <person name="Bosak S.A."/>
            <person name="Bradley R.K."/>
            <person name="Brand A.D."/>
            <person name="Brent M.R."/>
            <person name="Brooks A.N."/>
            <person name="Brown R.H."/>
            <person name="Butlin R.K."/>
            <person name="Caggese C."/>
            <person name="Calvi B.R."/>
            <person name="Bernardo de Carvalho A."/>
            <person name="Caspi A."/>
            <person name="Castrezana S."/>
            <person name="Celniker S.E."/>
            <person name="Chang J.L."/>
            <person name="Chapple C."/>
            <person name="Chatterji S."/>
            <person name="Chinwalla A."/>
            <person name="Civetta A."/>
            <person name="Clifton S.W."/>
            <person name="Comeron J.M."/>
            <person name="Costello J.C."/>
            <person name="Coyne J.A."/>
            <person name="Daub J."/>
            <person name="David R.G."/>
            <person name="Delcher A.L."/>
            <person name="Delehaunty K."/>
            <person name="Do C.B."/>
            <person name="Ebling H."/>
            <person name="Edwards K."/>
            <person name="Eickbush T."/>
            <person name="Evans J.D."/>
            <person name="Filipski A."/>
            <person name="Findeiss S."/>
            <person name="Freyhult E."/>
            <person name="Fulton L."/>
            <person name="Fulton R."/>
            <person name="Garcia A.C."/>
            <person name="Gardiner A."/>
            <person name="Garfield D.A."/>
            <person name="Garvin B.E."/>
            <person name="Gibson G."/>
            <person name="Gilbert D."/>
            <person name="Gnerre S."/>
            <person name="Godfrey J."/>
            <person name="Good R."/>
            <person name="Gotea V."/>
            <person name="Gravely B."/>
            <person name="Greenberg A.J."/>
            <person name="Griffiths-Jones S."/>
            <person name="Gross S."/>
            <person name="Guigo R."/>
            <person name="Gustafson E.A."/>
            <person name="Haerty W."/>
            <person name="Hahn M.W."/>
            <person name="Halligan D.L."/>
            <person name="Halpern A.L."/>
            <person name="Halter G.M."/>
            <person name="Han M.V."/>
            <person name="Heger A."/>
            <person name="Hillier L."/>
            <person name="Hinrichs A.S."/>
            <person name="Holmes I."/>
            <person name="Hoskins R.A."/>
            <person name="Hubisz M.J."/>
            <person name="Hultmark D."/>
            <person name="Huntley M.A."/>
            <person name="Jaffe D.B."/>
            <person name="Jagadeeshan S."/>
            <person name="Jeck W.R."/>
            <person name="Johnson J."/>
            <person name="Jones C.D."/>
            <person name="Jordan W.C."/>
            <person name="Karpen G.H."/>
            <person name="Kataoka E."/>
            <person name="Keightley P.D."/>
            <person name="Kheradpour P."/>
            <person name="Kirkness E.F."/>
            <person name="Koerich L.B."/>
            <person name="Kristiansen K."/>
            <person name="Kudrna D."/>
            <person name="Kulathinal R.J."/>
            <person name="Kumar S."/>
            <person name="Kwok R."/>
            <person name="Lander E."/>
            <person name="Langley C.H."/>
            <person name="Lapoint R."/>
            <person name="Lazzaro B.P."/>
            <person name="Lee S.J."/>
            <person name="Levesque L."/>
            <person name="Li R."/>
            <person name="Lin C.F."/>
            <person name="Lin M.F."/>
            <person name="Lindblad-Toh K."/>
            <person name="Llopart A."/>
            <person name="Long M."/>
            <person name="Low L."/>
            <person name="Lozovsky E."/>
            <person name="Lu J."/>
            <person name="Luo M."/>
            <person name="Machado C.A."/>
            <person name="Makalowski W."/>
            <person name="Marzo M."/>
            <person name="Matsuda M."/>
            <person name="Matzkin L."/>
            <person name="McAllister B."/>
            <person name="McBride C.S."/>
            <person name="McKernan B."/>
            <person name="McKernan K."/>
            <person name="Mendez-Lago M."/>
            <person name="Minx P."/>
            <person name="Mollenhauer M.U."/>
            <person name="Montooth K."/>
            <person name="Mount S.M."/>
            <person name="Mu X."/>
            <person name="Myers E."/>
            <person name="Negre B."/>
            <person name="Newfeld S."/>
            <person name="Nielsen R."/>
            <person name="Noor M.A."/>
            <person name="O'Grady P."/>
            <person name="Pachter L."/>
            <person name="Papaceit M."/>
            <person name="Parisi M.J."/>
            <person name="Parisi M."/>
            <person name="Parts L."/>
            <person name="Pedersen J.S."/>
            <person name="Pesole G."/>
            <person name="Phillippy A.M."/>
            <person name="Ponting C.P."/>
            <person name="Pop M."/>
            <person name="Porcelli D."/>
            <person name="Powell J.R."/>
            <person name="Prohaska S."/>
            <person name="Pruitt K."/>
            <person name="Puig M."/>
            <person name="Quesneville H."/>
            <person name="Ram K.R."/>
            <person name="Rand D."/>
            <person name="Rasmussen M.D."/>
            <person name="Reed L.K."/>
            <person name="Reenan R."/>
            <person name="Reily A."/>
            <person name="Remington K.A."/>
            <person name="Rieger T.T."/>
            <person name="Ritchie M.G."/>
            <person name="Robin C."/>
            <person name="Rogers Y.H."/>
            <person name="Rohde C."/>
            <person name="Rozas J."/>
            <person name="Rubenfield M.J."/>
            <person name="Ruiz A."/>
            <person name="Russo S."/>
            <person name="Salzberg S.L."/>
            <person name="Sanchez-Gracia A."/>
            <person name="Saranga D.J."/>
            <person name="Sato H."/>
            <person name="Schaeffer S.W."/>
            <person name="Schatz M.C."/>
            <person name="Schlenke T."/>
            <person name="Schwartz R."/>
            <person name="Segarra C."/>
            <person name="Singh R.S."/>
            <person name="Sirot L."/>
            <person name="Sirota M."/>
            <person name="Sisneros N.B."/>
            <person name="Smith C.D."/>
            <person name="Smith T.F."/>
            <person name="Spieth J."/>
            <person name="Stage D.E."/>
            <person name="Stark A."/>
            <person name="Stephan W."/>
            <person name="Strausberg R.L."/>
            <person name="Strempel S."/>
            <person name="Sturgill D."/>
            <person name="Sutton G."/>
            <person name="Sutton G.G."/>
            <person name="Tao W."/>
            <person name="Teichmann S."/>
            <person name="Tobari Y.N."/>
            <person name="Tomimura Y."/>
            <person name="Tsolas J.M."/>
            <person name="Valente V.L."/>
            <person name="Venter E."/>
            <person name="Venter J.C."/>
            <person name="Vicario S."/>
            <person name="Vieira F.G."/>
            <person name="Vilella A.J."/>
            <person name="Villasante A."/>
            <person name="Walenz B."/>
            <person name="Wang J."/>
            <person name="Wasserman M."/>
            <person name="Watts T."/>
            <person name="Wilson D."/>
            <person name="Wilson R.K."/>
            <person name="Wing R.A."/>
            <person name="Wolfner M.F."/>
            <person name="Wong A."/>
            <person name="Wong G.K."/>
            <person name="Wu C.I."/>
            <person name="Wu G."/>
            <person name="Yamamoto D."/>
            <person name="Yang H.P."/>
            <person name="Yang S.P."/>
            <person name="Yorke J.A."/>
            <person name="Yoshida K."/>
            <person name="Zdobnov E."/>
            <person name="Zhang P."/>
            <person name="Zhang Y."/>
            <person name="Zimin A.V."/>
            <person name="Baldwin J."/>
            <person name="Abdouelleil A."/>
            <person name="Abdulkadir J."/>
            <person name="Abebe A."/>
            <person name="Abera B."/>
            <person name="Abreu J."/>
            <person name="Acer S.C."/>
            <person name="Aftuck L."/>
            <person name="Alexander A."/>
            <person name="An P."/>
            <person name="Anderson E."/>
            <person name="Anderson S."/>
            <person name="Arachi H."/>
            <person name="Azer M."/>
            <person name="Bachantsang P."/>
            <person name="Barry A."/>
            <person name="Bayul T."/>
            <person name="Berlin A."/>
            <person name="Bessette D."/>
            <person name="Bloom T."/>
            <person name="Blye J."/>
            <person name="Boguslavskiy L."/>
            <person name="Bonnet C."/>
            <person name="Boukhgalter B."/>
            <person name="Bourzgui I."/>
            <person name="Brown A."/>
            <person name="Cahill P."/>
            <person name="Channer S."/>
            <person name="Cheshatsang Y."/>
            <person name="Chuda L."/>
            <person name="Citroen M."/>
            <person name="Collymore A."/>
            <person name="Cooke P."/>
            <person name="Costello M."/>
            <person name="D'Aco K."/>
            <person name="Daza R."/>
            <person name="De Haan G."/>
            <person name="DeGray S."/>
            <person name="DeMaso C."/>
            <person name="Dhargay N."/>
            <person name="Dooley K."/>
            <person name="Dooley E."/>
            <person name="Doricent M."/>
            <person name="Dorje P."/>
            <person name="Dorjee K."/>
            <person name="Dupes A."/>
            <person name="Elong R."/>
            <person name="Falk J."/>
            <person name="Farina A."/>
            <person name="Faro S."/>
            <person name="Ferguson D."/>
            <person name="Fisher S."/>
            <person name="Foley C.D."/>
            <person name="Franke A."/>
            <person name="Friedrich D."/>
            <person name="Gadbois L."/>
            <person name="Gearin G."/>
            <person name="Gearin C.R."/>
            <person name="Giannoukos G."/>
            <person name="Goode T."/>
            <person name="Graham J."/>
            <person name="Grandbois E."/>
            <person name="Grewal S."/>
            <person name="Gyaltsen K."/>
            <person name="Hafez N."/>
            <person name="Hagos B."/>
            <person name="Hall J."/>
            <person name="Henson C."/>
            <person name="Hollinger A."/>
            <person name="Honan T."/>
            <person name="Huard M.D."/>
            <person name="Hughes L."/>
            <person name="Hurhula B."/>
            <person name="Husby M.E."/>
            <person name="Kamat A."/>
            <person name="Kanga B."/>
            <person name="Kashin S."/>
            <person name="Khazanovich D."/>
            <person name="Kisner P."/>
            <person name="Lance K."/>
            <person name="Lara M."/>
            <person name="Lee W."/>
            <person name="Lennon N."/>
            <person name="Letendre F."/>
            <person name="LeVine R."/>
            <person name="Lipovsky A."/>
            <person name="Liu X."/>
            <person name="Liu J."/>
            <person name="Liu S."/>
            <person name="Lokyitsang T."/>
            <person name="Lokyitsang Y."/>
            <person name="Lubonja R."/>
            <person name="Lui A."/>
            <person name="MacDonald P."/>
            <person name="Magnisalis V."/>
            <person name="Maru K."/>
            <person name="Matthews C."/>
            <person name="McCusker W."/>
            <person name="McDonough S."/>
            <person name="Mehta T."/>
            <person name="Meldrim J."/>
            <person name="Meneus L."/>
            <person name="Mihai O."/>
            <person name="Mihalev A."/>
            <person name="Mihova T."/>
            <person name="Mittelman R."/>
            <person name="Mlenga V."/>
            <person name="Montmayeur A."/>
            <person name="Mulrain L."/>
            <person name="Navidi A."/>
            <person name="Naylor J."/>
            <person name="Negash T."/>
            <person name="Nguyen T."/>
            <person name="Nguyen N."/>
            <person name="Nicol R."/>
            <person name="Norbu C."/>
            <person name="Norbu N."/>
            <person name="Novod N."/>
            <person name="O'Neill B."/>
            <person name="Osman S."/>
            <person name="Markiewicz E."/>
            <person name="Oyono O.L."/>
            <person name="Patti C."/>
            <person name="Phunkhang P."/>
            <person name="Pierre F."/>
            <person name="Priest M."/>
            <person name="Raghuraman S."/>
            <person name="Rege F."/>
            <person name="Reyes R."/>
            <person name="Rise C."/>
            <person name="Rogov P."/>
            <person name="Ross K."/>
            <person name="Ryan E."/>
            <person name="Settipalli S."/>
            <person name="Shea T."/>
            <person name="Sherpa N."/>
            <person name="Shi L."/>
            <person name="Shih D."/>
            <person name="Sparrow T."/>
            <person name="Spaulding J."/>
            <person name="Stalker J."/>
            <person name="Stange-Thomann N."/>
            <person name="Stavropoulos S."/>
            <person name="Stone C."/>
            <person name="Strader C."/>
            <person name="Tesfaye S."/>
            <person name="Thomson T."/>
            <person name="Thoulutsang Y."/>
            <person name="Thoulutsang D."/>
            <person name="Topham K."/>
            <person name="Topping I."/>
            <person name="Tsamla T."/>
            <person name="Vassiliev H."/>
            <person name="Vo A."/>
            <person name="Wangchuk T."/>
            <person name="Wangdi T."/>
            <person name="Weiand M."/>
            <person name="Wilkinson J."/>
            <person name="Wilson A."/>
            <person name="Yadav S."/>
            <person name="Young G."/>
            <person name="Yu Q."/>
            <person name="Zembek L."/>
            <person name="Zhong D."/>
            <person name="Zimmer A."/>
            <person name="Zwirko Z."/>
            <person name="Jaffe D.B."/>
            <person name="Alvarez P."/>
            <person name="Brockman W."/>
            <person name="Butler J."/>
            <person name="Chin C."/>
            <person name="Gnerre S."/>
            <person name="Grabherr M."/>
            <person name="Kleber M."/>
            <person name="Mauceli E."/>
            <person name="MacCallum I."/>
        </authorList>
    </citation>
    <scope>NUCLEOTIDE SEQUENCE [LARGE SCALE GENOMIC DNA]</scope>
    <source>
        <strain evidence="3">Tucson 15287-2541.00</strain>
    </source>
</reference>
<keyword evidence="3" id="KW-1185">Reference proteome</keyword>
<accession>B4JQR5</accession>
<keyword evidence="1" id="KW-0732">Signal</keyword>
<evidence type="ECO:0000313" key="3">
    <source>
        <dbReference type="Proteomes" id="UP000001070"/>
    </source>
</evidence>
<feature type="signal peptide" evidence="1">
    <location>
        <begin position="1"/>
        <end position="31"/>
    </location>
</feature>
<dbReference type="HOGENOM" id="CLU_2388506_0_0_1"/>
<proteinExistence type="predicted"/>
<dbReference type="EMBL" id="CH916372">
    <property type="protein sequence ID" value="EDV99245.1"/>
    <property type="molecule type" value="Genomic_DNA"/>
</dbReference>
<evidence type="ECO:0000313" key="2">
    <source>
        <dbReference type="EMBL" id="EDV99245.1"/>
    </source>
</evidence>
<gene>
    <name evidence="2" type="primary">Dgri\GH13132</name>
    <name evidence="2" type="ORF">Dgri_GH13132</name>
</gene>
<dbReference type="Proteomes" id="UP000001070">
    <property type="component" value="Unassembled WGS sequence"/>
</dbReference>
<feature type="chain" id="PRO_5002812829" evidence="1">
    <location>
        <begin position="32"/>
        <end position="94"/>
    </location>
</feature>
<name>B4JQR5_DROGR</name>
<organism evidence="3">
    <name type="scientific">Drosophila grimshawi</name>
    <name type="common">Hawaiian fruit fly</name>
    <name type="synonym">Idiomyia grimshawi</name>
    <dbReference type="NCBI Taxonomy" id="7222"/>
    <lineage>
        <taxon>Eukaryota</taxon>
        <taxon>Metazoa</taxon>
        <taxon>Ecdysozoa</taxon>
        <taxon>Arthropoda</taxon>
        <taxon>Hexapoda</taxon>
        <taxon>Insecta</taxon>
        <taxon>Pterygota</taxon>
        <taxon>Neoptera</taxon>
        <taxon>Endopterygota</taxon>
        <taxon>Diptera</taxon>
        <taxon>Brachycera</taxon>
        <taxon>Muscomorpha</taxon>
        <taxon>Ephydroidea</taxon>
        <taxon>Drosophilidae</taxon>
        <taxon>Drosophila</taxon>
        <taxon>Hawaiian Drosophila</taxon>
    </lineage>
</organism>
<protein>
    <submittedName>
        <fullName evidence="2">GH13132</fullName>
    </submittedName>
</protein>
<sequence length="94" mass="10544">MKTENDKPMMPMMPMMMTWMMTMELTLMAHGQCQCKSVKATKGCVAAACWFGGCGWQRTTADDTFAGTSAPKLEGVNDYKDKDATEWEFEFVPP</sequence>
<dbReference type="AlphaFoldDB" id="B4JQR5"/>
<evidence type="ECO:0000256" key="1">
    <source>
        <dbReference type="SAM" id="SignalP"/>
    </source>
</evidence>